<feature type="signal peptide" evidence="8">
    <location>
        <begin position="1"/>
        <end position="19"/>
    </location>
</feature>
<evidence type="ECO:0000313" key="10">
    <source>
        <dbReference type="EMBL" id="GAA4442393.1"/>
    </source>
</evidence>
<comment type="similarity">
    <text evidence="7">Belongs to the TonB-dependent receptor family.</text>
</comment>
<dbReference type="InterPro" id="IPR036942">
    <property type="entry name" value="Beta-barrel_TonB_sf"/>
</dbReference>
<comment type="subcellular location">
    <subcellularLocation>
        <location evidence="1 7">Cell outer membrane</location>
        <topology evidence="1 7">Multi-pass membrane protein</topology>
    </subcellularLocation>
</comment>
<feature type="domain" description="TonB-dependent receptor plug" evidence="9">
    <location>
        <begin position="119"/>
        <end position="223"/>
    </location>
</feature>
<evidence type="ECO:0000256" key="8">
    <source>
        <dbReference type="SAM" id="SignalP"/>
    </source>
</evidence>
<comment type="caution">
    <text evidence="10">The sequence shown here is derived from an EMBL/GenBank/DDBJ whole genome shotgun (WGS) entry which is preliminary data.</text>
</comment>
<keyword evidence="11" id="KW-1185">Reference proteome</keyword>
<dbReference type="SUPFAM" id="SSF56935">
    <property type="entry name" value="Porins"/>
    <property type="match status" value="1"/>
</dbReference>
<keyword evidence="4 7" id="KW-0812">Transmembrane</keyword>
<dbReference type="InterPro" id="IPR008969">
    <property type="entry name" value="CarboxyPept-like_regulatory"/>
</dbReference>
<dbReference type="InterPro" id="IPR037066">
    <property type="entry name" value="Plug_dom_sf"/>
</dbReference>
<evidence type="ECO:0000256" key="5">
    <source>
        <dbReference type="ARBA" id="ARBA00023136"/>
    </source>
</evidence>
<evidence type="ECO:0000256" key="1">
    <source>
        <dbReference type="ARBA" id="ARBA00004571"/>
    </source>
</evidence>
<feature type="chain" id="PRO_5045864627" evidence="8">
    <location>
        <begin position="20"/>
        <end position="1017"/>
    </location>
</feature>
<dbReference type="Gene3D" id="2.60.40.1120">
    <property type="entry name" value="Carboxypeptidase-like, regulatory domain"/>
    <property type="match status" value="1"/>
</dbReference>
<keyword evidence="6 7" id="KW-0998">Cell outer membrane</keyword>
<dbReference type="InterPro" id="IPR023996">
    <property type="entry name" value="TonB-dep_OMP_SusC/RagA"/>
</dbReference>
<dbReference type="Pfam" id="PF13715">
    <property type="entry name" value="CarbopepD_reg_2"/>
    <property type="match status" value="1"/>
</dbReference>
<dbReference type="InterPro" id="IPR012910">
    <property type="entry name" value="Plug_dom"/>
</dbReference>
<keyword evidence="2 7" id="KW-0813">Transport</keyword>
<dbReference type="SUPFAM" id="SSF49464">
    <property type="entry name" value="Carboxypeptidase regulatory domain-like"/>
    <property type="match status" value="1"/>
</dbReference>
<dbReference type="InterPro" id="IPR023997">
    <property type="entry name" value="TonB-dep_OMP_SusC/RagA_CS"/>
</dbReference>
<dbReference type="Gene3D" id="2.40.170.20">
    <property type="entry name" value="TonB-dependent receptor, beta-barrel domain"/>
    <property type="match status" value="1"/>
</dbReference>
<accession>A0ABP8M368</accession>
<evidence type="ECO:0000256" key="2">
    <source>
        <dbReference type="ARBA" id="ARBA00022448"/>
    </source>
</evidence>
<dbReference type="Pfam" id="PF07715">
    <property type="entry name" value="Plug"/>
    <property type="match status" value="1"/>
</dbReference>
<dbReference type="EMBL" id="BAABEY010000026">
    <property type="protein sequence ID" value="GAA4442393.1"/>
    <property type="molecule type" value="Genomic_DNA"/>
</dbReference>
<dbReference type="PROSITE" id="PS52016">
    <property type="entry name" value="TONB_DEPENDENT_REC_3"/>
    <property type="match status" value="1"/>
</dbReference>
<evidence type="ECO:0000313" key="11">
    <source>
        <dbReference type="Proteomes" id="UP001501508"/>
    </source>
</evidence>
<organism evidence="10 11">
    <name type="scientific">Ravibacter arvi</name>
    <dbReference type="NCBI Taxonomy" id="2051041"/>
    <lineage>
        <taxon>Bacteria</taxon>
        <taxon>Pseudomonadati</taxon>
        <taxon>Bacteroidota</taxon>
        <taxon>Cytophagia</taxon>
        <taxon>Cytophagales</taxon>
        <taxon>Spirosomataceae</taxon>
        <taxon>Ravibacter</taxon>
    </lineage>
</organism>
<dbReference type="RefSeq" id="WP_345030478.1">
    <property type="nucleotide sequence ID" value="NZ_BAABEY010000026.1"/>
</dbReference>
<dbReference type="Proteomes" id="UP001501508">
    <property type="component" value="Unassembled WGS sequence"/>
</dbReference>
<keyword evidence="8" id="KW-0732">Signal</keyword>
<dbReference type="NCBIfam" id="TIGR04057">
    <property type="entry name" value="SusC_RagA_signa"/>
    <property type="match status" value="1"/>
</dbReference>
<evidence type="ECO:0000256" key="7">
    <source>
        <dbReference type="PROSITE-ProRule" id="PRU01360"/>
    </source>
</evidence>
<evidence type="ECO:0000256" key="6">
    <source>
        <dbReference type="ARBA" id="ARBA00023237"/>
    </source>
</evidence>
<evidence type="ECO:0000259" key="9">
    <source>
        <dbReference type="Pfam" id="PF07715"/>
    </source>
</evidence>
<protein>
    <submittedName>
        <fullName evidence="10">TonB-dependent receptor</fullName>
    </submittedName>
</protein>
<evidence type="ECO:0000256" key="3">
    <source>
        <dbReference type="ARBA" id="ARBA00022452"/>
    </source>
</evidence>
<keyword evidence="10" id="KW-0675">Receptor</keyword>
<dbReference type="Gene3D" id="2.170.130.10">
    <property type="entry name" value="TonB-dependent receptor, plug domain"/>
    <property type="match status" value="1"/>
</dbReference>
<name>A0ABP8M368_9BACT</name>
<dbReference type="InterPro" id="IPR039426">
    <property type="entry name" value="TonB-dep_rcpt-like"/>
</dbReference>
<proteinExistence type="inferred from homology"/>
<dbReference type="NCBIfam" id="TIGR04056">
    <property type="entry name" value="OMP_RagA_SusC"/>
    <property type="match status" value="1"/>
</dbReference>
<reference evidence="11" key="1">
    <citation type="journal article" date="2019" name="Int. J. Syst. Evol. Microbiol.">
        <title>The Global Catalogue of Microorganisms (GCM) 10K type strain sequencing project: providing services to taxonomists for standard genome sequencing and annotation.</title>
        <authorList>
            <consortium name="The Broad Institute Genomics Platform"/>
            <consortium name="The Broad Institute Genome Sequencing Center for Infectious Disease"/>
            <person name="Wu L."/>
            <person name="Ma J."/>
        </authorList>
    </citation>
    <scope>NUCLEOTIDE SEQUENCE [LARGE SCALE GENOMIC DNA]</scope>
    <source>
        <strain evidence="11">JCM 31920</strain>
    </source>
</reference>
<gene>
    <name evidence="10" type="ORF">GCM10023091_29150</name>
</gene>
<sequence>MKQNYFKTLMVLFFLTTVAGSTVFSQGFVLNGTVKDESGESVPGTTVLVKGTSNGTSTDADGVFSIRVPGSEAVLVFSSIGFATQEIAVGNRTQLDVVLVAEATQLSDVVIIGYGTQKKGDLTAPVSTINTDEMLKRTTSTPMEALQGTIPGVQVVAGGSPGASPSVRIRGIGSFNNSNPLYVVDGMFVDNIDFLNPNDIADMSILKDASGAAIYGVRAANGVVIITTKKGTKNMKTRVTYNGFVGLQKPVNVPRMANGEQFAAYALEWRTPADSGSVRESVNRYGGSGLRPSTSTDWYNALLRKQALITNQGIDLQGGSDKVTYTVGFNHTYQNGTMDAKNDFQRYNVRLQMEANPYKWLKLGFTSILNNSTTHFPNNNAFLTAYTASPLVPVYDEENVNAFPVRFSNSGLIGRNDPNAVADAYYNFNRLKQFQVLPSVYAEASFWENRFTFRSQLSQLYGSGLRANYVPQRSLGPATLVSHLVSGQERTTNYILDNLLTYRDNKGSHNWSVLLGQSSRQEQWRLTRVEADNVPADEEFWYTRQGRPNQAYYDEDGYRNRGLSYFTRGTYDYDGKYLLTATFRADGSSKYQSKWGYFPSVGLGWVLSYEDFMAGQHLVDFLKLRGSWGKLGNDGIRPNSGYAVVTLGNPSSAIFGSAGNTAGQYIPGYTVNNFFANITWEVVTEWDFGVDFELFNNRLKGSVDYFDRKTANVALDRAFPFGAPNIYGNWASMANSGFDVGLTWNGKAGKLGYQVGGNFSTLRNRVTNIGALPNIPGGFPEWTAEFPNRIEVGKPMQYFYGYEVSGIYQTQQEIDADPMAASANAAVPGAVQPGFFKYRDLNGNGIRDDGDRTNLGSYLPTVTYGFNASLTYANFDFSVVLQGVAGNKIMNLNRGRYVKGQSSLNLDADFYESLWTGPGTTNSYPSAYALSKSWNRPQGASFFVESGAYLRVQNVQLGYNFKIGKEAPVSMRVFATADRPLIFTKYSGFTPEISGIGYDANVYPISSTYSLGVRASF</sequence>
<evidence type="ECO:0000256" key="4">
    <source>
        <dbReference type="ARBA" id="ARBA00022692"/>
    </source>
</evidence>
<keyword evidence="5 7" id="KW-0472">Membrane</keyword>
<keyword evidence="3 7" id="KW-1134">Transmembrane beta strand</keyword>